<comment type="caution">
    <text evidence="3">The sequence shown here is derived from an EMBL/GenBank/DDBJ whole genome shotgun (WGS) entry which is preliminary data.</text>
</comment>
<proteinExistence type="predicted"/>
<feature type="chain" id="PRO_5041998940" description="GH16 domain-containing protein" evidence="1">
    <location>
        <begin position="20"/>
        <end position="483"/>
    </location>
</feature>
<reference evidence="3" key="1">
    <citation type="submission" date="2018-03" db="EMBL/GenBank/DDBJ databases">
        <authorList>
            <person name="Guldener U."/>
        </authorList>
    </citation>
    <scope>NUCLEOTIDE SEQUENCE</scope>
</reference>
<evidence type="ECO:0000313" key="3">
    <source>
        <dbReference type="EMBL" id="SPO04346.1"/>
    </source>
</evidence>
<keyword evidence="1" id="KW-0732">Signal</keyword>
<gene>
    <name evidence="3" type="ORF">DNG_07031</name>
</gene>
<dbReference type="SUPFAM" id="SSF52833">
    <property type="entry name" value="Thioredoxin-like"/>
    <property type="match status" value="1"/>
</dbReference>
<dbReference type="InterPro" id="IPR013320">
    <property type="entry name" value="ConA-like_dom_sf"/>
</dbReference>
<sequence length="483" mass="53666">MYAQLSVLTLLSAIAHGAALQPERRAGAILIPKNSFADYDSYWLDLYPGGKTDHNGGARMDMDHVAFSGGNTITITAEPVTGEPPSLFGGRTIPINYRSGAIHSKIDFKVTKGGGVDYYAEVNAPIAPGTWPAWWVSGANKWPPEIDMAEWMGDGKILFNTWNTSSIMASKALPYDTSKWHSVLTQVRDINGVDVKVTFIYDGVTVAVQTGKGYINEPMHMIINYQMEQGGVPGPKTSTTYSVRNVEVGTYPEWLEARKALLQKEKELTKLSDDLAEKRRQLPLVKVDADYTFKGPDQSTLSLSDLFGDKKQLIVYHFMFGPDQERGCKGCAFVGEHIPDLRHLRSRDTAMVCVSRAPFEKIDAWKRKIGWEFPWYSSEGSKFNYDFHATQDESVAPVQFNFDTKEELVAKGQSYMTTGETPGLSVFFKQDGEIYHTYSTYARGLDGLLGTFQLLDMTPLGRQDAGPDGPAAFKLKYEYGEGA</sequence>
<dbReference type="EMBL" id="ONZQ02000010">
    <property type="protein sequence ID" value="SPO04346.1"/>
    <property type="molecule type" value="Genomic_DNA"/>
</dbReference>
<dbReference type="InterPro" id="IPR000757">
    <property type="entry name" value="Beta-glucanase-like"/>
</dbReference>
<organism evidence="3 4">
    <name type="scientific">Cephalotrichum gorgonifer</name>
    <dbReference type="NCBI Taxonomy" id="2041049"/>
    <lineage>
        <taxon>Eukaryota</taxon>
        <taxon>Fungi</taxon>
        <taxon>Dikarya</taxon>
        <taxon>Ascomycota</taxon>
        <taxon>Pezizomycotina</taxon>
        <taxon>Sordariomycetes</taxon>
        <taxon>Hypocreomycetidae</taxon>
        <taxon>Microascales</taxon>
        <taxon>Microascaceae</taxon>
        <taxon>Cephalotrichum</taxon>
    </lineage>
</organism>
<dbReference type="AlphaFoldDB" id="A0AAE8N0Y6"/>
<accession>A0AAE8N0Y6</accession>
<protein>
    <recommendedName>
        <fullName evidence="2">GH16 domain-containing protein</fullName>
    </recommendedName>
</protein>
<dbReference type="GO" id="GO:0005975">
    <property type="term" value="P:carbohydrate metabolic process"/>
    <property type="evidence" value="ECO:0007669"/>
    <property type="project" value="InterPro"/>
</dbReference>
<dbReference type="PROSITE" id="PS51762">
    <property type="entry name" value="GH16_2"/>
    <property type="match status" value="1"/>
</dbReference>
<dbReference type="Pfam" id="PF05988">
    <property type="entry name" value="DUF899"/>
    <property type="match status" value="1"/>
</dbReference>
<feature type="domain" description="GH16" evidence="2">
    <location>
        <begin position="24"/>
        <end position="251"/>
    </location>
</feature>
<evidence type="ECO:0000259" key="2">
    <source>
        <dbReference type="PROSITE" id="PS51762"/>
    </source>
</evidence>
<dbReference type="SUPFAM" id="SSF49899">
    <property type="entry name" value="Concanavalin A-like lectins/glucanases"/>
    <property type="match status" value="1"/>
</dbReference>
<dbReference type="GO" id="GO:0004553">
    <property type="term" value="F:hydrolase activity, hydrolyzing O-glycosyl compounds"/>
    <property type="evidence" value="ECO:0007669"/>
    <property type="project" value="InterPro"/>
</dbReference>
<dbReference type="Gene3D" id="2.60.120.200">
    <property type="match status" value="1"/>
</dbReference>
<dbReference type="InterPro" id="IPR036249">
    <property type="entry name" value="Thioredoxin-like_sf"/>
</dbReference>
<evidence type="ECO:0000313" key="4">
    <source>
        <dbReference type="Proteomes" id="UP001187682"/>
    </source>
</evidence>
<dbReference type="InterPro" id="IPR010296">
    <property type="entry name" value="DUF899_thioredox"/>
</dbReference>
<keyword evidence="4" id="KW-1185">Reference proteome</keyword>
<dbReference type="Proteomes" id="UP001187682">
    <property type="component" value="Unassembled WGS sequence"/>
</dbReference>
<dbReference type="Gene3D" id="3.40.30.10">
    <property type="entry name" value="Glutaredoxin"/>
    <property type="match status" value="1"/>
</dbReference>
<evidence type="ECO:0000256" key="1">
    <source>
        <dbReference type="SAM" id="SignalP"/>
    </source>
</evidence>
<feature type="signal peptide" evidence="1">
    <location>
        <begin position="1"/>
        <end position="19"/>
    </location>
</feature>
<name>A0AAE8N0Y6_9PEZI</name>